<name>T1A5V6_9ZZZZ</name>
<dbReference type="EMBL" id="AUZZ01004657">
    <property type="protein sequence ID" value="EQD52347.1"/>
    <property type="molecule type" value="Genomic_DNA"/>
</dbReference>
<sequence>MPNVRKLLARSAYGTLRSTDPPITVPAWAVLFSGMDPGSLGIYGFRHRRPGTYWENYVPTSRTVRHPQVWDYLSRQGKRACVIGMPPGYPPPSINGIYISDFLTPSKARDFVSPGSLTDEIDRVAGGYVFDVPFRADDRERIGNELMEMTRKHFRVARHLWDRERWDLVR</sequence>
<dbReference type="Gene3D" id="3.40.720.10">
    <property type="entry name" value="Alkaline Phosphatase, subunit A"/>
    <property type="match status" value="1"/>
</dbReference>
<protein>
    <submittedName>
        <fullName evidence="1">Type I phosphodiesterase/nucleotide pyrophosphatase</fullName>
    </submittedName>
</protein>
<reference evidence="1" key="1">
    <citation type="submission" date="2013-08" db="EMBL/GenBank/DDBJ databases">
        <authorList>
            <person name="Mendez C."/>
            <person name="Richter M."/>
            <person name="Ferrer M."/>
            <person name="Sanchez J."/>
        </authorList>
    </citation>
    <scope>NUCLEOTIDE SEQUENCE</scope>
</reference>
<dbReference type="SUPFAM" id="SSF53649">
    <property type="entry name" value="Alkaline phosphatase-like"/>
    <property type="match status" value="1"/>
</dbReference>
<reference evidence="1" key="2">
    <citation type="journal article" date="2014" name="ISME J.">
        <title>Microbial stratification in low pH oxic and suboxic macroscopic growths along an acid mine drainage.</title>
        <authorList>
            <person name="Mendez-Garcia C."/>
            <person name="Mesa V."/>
            <person name="Sprenger R.R."/>
            <person name="Richter M."/>
            <person name="Diez M.S."/>
            <person name="Solano J."/>
            <person name="Bargiela R."/>
            <person name="Golyshina O.V."/>
            <person name="Manteca A."/>
            <person name="Ramos J.L."/>
            <person name="Gallego J.R."/>
            <person name="Llorente I."/>
            <person name="Martins Dos Santos V.A."/>
            <person name="Jensen O.N."/>
            <person name="Pelaez A.I."/>
            <person name="Sanchez J."/>
            <person name="Ferrer M."/>
        </authorList>
    </citation>
    <scope>NUCLEOTIDE SEQUENCE</scope>
</reference>
<organism evidence="1">
    <name type="scientific">mine drainage metagenome</name>
    <dbReference type="NCBI Taxonomy" id="410659"/>
    <lineage>
        <taxon>unclassified sequences</taxon>
        <taxon>metagenomes</taxon>
        <taxon>ecological metagenomes</taxon>
    </lineage>
</organism>
<proteinExistence type="predicted"/>
<evidence type="ECO:0000313" key="1">
    <source>
        <dbReference type="EMBL" id="EQD52347.1"/>
    </source>
</evidence>
<feature type="non-terminal residue" evidence="1">
    <location>
        <position position="170"/>
    </location>
</feature>
<accession>T1A5V6</accession>
<dbReference type="InterPro" id="IPR002591">
    <property type="entry name" value="Phosphodiest/P_Trfase"/>
</dbReference>
<dbReference type="Pfam" id="PF01663">
    <property type="entry name" value="Phosphodiest"/>
    <property type="match status" value="1"/>
</dbReference>
<comment type="caution">
    <text evidence="1">The sequence shown here is derived from an EMBL/GenBank/DDBJ whole genome shotgun (WGS) entry which is preliminary data.</text>
</comment>
<dbReference type="AlphaFoldDB" id="T1A5V6"/>
<gene>
    <name evidence="1" type="ORF">B2A_06571</name>
</gene>
<dbReference type="InterPro" id="IPR017850">
    <property type="entry name" value="Alkaline_phosphatase_core_sf"/>
</dbReference>